<dbReference type="Pfam" id="PF10054">
    <property type="entry name" value="DUF2291"/>
    <property type="match status" value="1"/>
</dbReference>
<proteinExistence type="predicted"/>
<dbReference type="AlphaFoldDB" id="A0A397P9B7"/>
<dbReference type="Proteomes" id="UP000266568">
    <property type="component" value="Unassembled WGS sequence"/>
</dbReference>
<dbReference type="InterPro" id="IPR036215">
    <property type="entry name" value="TM0957-like_sf"/>
</dbReference>
<protein>
    <submittedName>
        <fullName evidence="1">Putative lipoprotein DUF2291</fullName>
    </submittedName>
</protein>
<organism evidence="1 2">
    <name type="scientific">Hephaestia caeni</name>
    <dbReference type="NCBI Taxonomy" id="645617"/>
    <lineage>
        <taxon>Bacteria</taxon>
        <taxon>Pseudomonadati</taxon>
        <taxon>Pseudomonadota</taxon>
        <taxon>Alphaproteobacteria</taxon>
        <taxon>Sphingomonadales</taxon>
        <taxon>Sphingomonadaceae</taxon>
        <taxon>Hephaestia</taxon>
    </lineage>
</organism>
<evidence type="ECO:0000313" key="1">
    <source>
        <dbReference type="EMBL" id="RIA43755.1"/>
    </source>
</evidence>
<dbReference type="OrthoDB" id="156515at2"/>
<dbReference type="PROSITE" id="PS51257">
    <property type="entry name" value="PROKAR_LIPOPROTEIN"/>
    <property type="match status" value="1"/>
</dbReference>
<comment type="caution">
    <text evidence="1">The sequence shown here is derived from an EMBL/GenBank/DDBJ whole genome shotgun (WGS) entry which is preliminary data.</text>
</comment>
<sequence length="184" mass="18834">MKAAAILISLVLVAGCRLETREEAARHAASGQSVDIEGMAAEALRALPTAIAEKATLFDPQGKGDTVRAVRLTGTALAVTGGERARSMTIDTDGDGSADAILQLGPVVRGTALRDALGTRTFNDFDSQIDYARYARLINDQAVGQVRDAAKAIAPGASVAVIGAYVPGGDGPPVVTPVTIQPAP</sequence>
<keyword evidence="2" id="KW-1185">Reference proteome</keyword>
<reference evidence="1 2" key="1">
    <citation type="submission" date="2018-08" db="EMBL/GenBank/DDBJ databases">
        <title>Genomic Encyclopedia of Type Strains, Phase IV (KMG-IV): sequencing the most valuable type-strain genomes for metagenomic binning, comparative biology and taxonomic classification.</title>
        <authorList>
            <person name="Goeker M."/>
        </authorList>
    </citation>
    <scope>NUCLEOTIDE SEQUENCE [LARGE SCALE GENOMIC DNA]</scope>
    <source>
        <strain evidence="1 2">DSM 25527</strain>
    </source>
</reference>
<accession>A0A397P9B7</accession>
<evidence type="ECO:0000313" key="2">
    <source>
        <dbReference type="Proteomes" id="UP000266568"/>
    </source>
</evidence>
<name>A0A397P9B7_9SPHN</name>
<gene>
    <name evidence="1" type="ORF">DFR49_1984</name>
</gene>
<dbReference type="SUPFAM" id="SSF141318">
    <property type="entry name" value="TM0957-like"/>
    <property type="match status" value="1"/>
</dbReference>
<dbReference type="InterPro" id="IPR014582">
    <property type="entry name" value="UCP033535_lipo"/>
</dbReference>
<dbReference type="RefSeq" id="WP_119035568.1">
    <property type="nucleotide sequence ID" value="NZ_QXDC01000003.1"/>
</dbReference>
<dbReference type="EMBL" id="QXDC01000003">
    <property type="protein sequence ID" value="RIA43755.1"/>
    <property type="molecule type" value="Genomic_DNA"/>
</dbReference>
<keyword evidence="1" id="KW-0449">Lipoprotein</keyword>